<feature type="transmembrane region" description="Helical" evidence="1">
    <location>
        <begin position="200"/>
        <end position="224"/>
    </location>
</feature>
<feature type="transmembrane region" description="Helical" evidence="1">
    <location>
        <begin position="164"/>
        <end position="188"/>
    </location>
</feature>
<feature type="transmembrane region" description="Helical" evidence="1">
    <location>
        <begin position="134"/>
        <end position="152"/>
    </location>
</feature>
<dbReference type="NCBIfam" id="NF038065">
    <property type="entry name" value="Pr6Pr"/>
    <property type="match status" value="1"/>
</dbReference>
<dbReference type="InterPro" id="IPR049713">
    <property type="entry name" value="Pr6Pr-like"/>
</dbReference>
<feature type="transmembrane region" description="Helical" evidence="1">
    <location>
        <begin position="36"/>
        <end position="56"/>
    </location>
</feature>
<evidence type="ECO:0000313" key="3">
    <source>
        <dbReference type="Proteomes" id="UP000182725"/>
    </source>
</evidence>
<keyword evidence="1" id="KW-0472">Membrane</keyword>
<organism evidence="2 3">
    <name type="scientific">Arthrobacter alpinus</name>
    <dbReference type="NCBI Taxonomy" id="656366"/>
    <lineage>
        <taxon>Bacteria</taxon>
        <taxon>Bacillati</taxon>
        <taxon>Actinomycetota</taxon>
        <taxon>Actinomycetes</taxon>
        <taxon>Micrococcales</taxon>
        <taxon>Micrococcaceae</taxon>
        <taxon>Arthrobacter</taxon>
    </lineage>
</organism>
<reference evidence="2 3" key="1">
    <citation type="submission" date="2016-10" db="EMBL/GenBank/DDBJ databases">
        <authorList>
            <person name="de Groot N.N."/>
        </authorList>
    </citation>
    <scope>NUCLEOTIDE SEQUENCE [LARGE SCALE GENOMIC DNA]</scope>
    <source>
        <strain evidence="2 3">DSM 22274</strain>
    </source>
</reference>
<evidence type="ECO:0000256" key="1">
    <source>
        <dbReference type="SAM" id="Phobius"/>
    </source>
</evidence>
<feature type="transmembrane region" description="Helical" evidence="1">
    <location>
        <begin position="68"/>
        <end position="89"/>
    </location>
</feature>
<accession>A0A1H5MPW6</accession>
<dbReference type="Proteomes" id="UP000182725">
    <property type="component" value="Unassembled WGS sequence"/>
</dbReference>
<dbReference type="AlphaFoldDB" id="A0A1H5MPW6"/>
<proteinExistence type="predicted"/>
<dbReference type="EMBL" id="FNTV01000001">
    <property type="protein sequence ID" value="SEE90691.1"/>
    <property type="molecule type" value="Genomic_DNA"/>
</dbReference>
<keyword evidence="1" id="KW-0812">Transmembrane</keyword>
<feature type="transmembrane region" description="Helical" evidence="1">
    <location>
        <begin position="101"/>
        <end position="122"/>
    </location>
</feature>
<name>A0A1H5MPW6_9MICC</name>
<sequence>MRVWRNMTIRAKVVALRRYSAGGWHYGAMTLSRAFAAVRFIFGAVTLIAVGTQLGIHLGEGYSIVNFFSYFTNLSNIFAAVVLLVESVLTWRGKEGGPAWALLRCISVVCMALVGIVFNTLLRDVDLGSLLPWINTWLHYVMPVAVVADWLIQPPRHSIPLKRVGVAALFPLAYLAYSLIRGAAINWYAYPFINPANGGYGTVAVTCVLIAVGFVAMTLLIMFLGNKLRPLVPKVLLPVSR</sequence>
<gene>
    <name evidence="2" type="ORF">SAMN04489740_3035</name>
</gene>
<protein>
    <recommendedName>
        <fullName evidence="4">FAR-17a/AIG1-like protein</fullName>
    </recommendedName>
</protein>
<evidence type="ECO:0000313" key="2">
    <source>
        <dbReference type="EMBL" id="SEE90691.1"/>
    </source>
</evidence>
<evidence type="ECO:0008006" key="4">
    <source>
        <dbReference type="Google" id="ProtNLM"/>
    </source>
</evidence>
<keyword evidence="1" id="KW-1133">Transmembrane helix</keyword>